<evidence type="ECO:0000256" key="1">
    <source>
        <dbReference type="SAM" id="MobiDB-lite"/>
    </source>
</evidence>
<evidence type="ECO:0000259" key="2">
    <source>
        <dbReference type="Pfam" id="PF13601"/>
    </source>
</evidence>
<evidence type="ECO:0000313" key="3">
    <source>
        <dbReference type="EMBL" id="MBI2679141.1"/>
    </source>
</evidence>
<dbReference type="Gene3D" id="1.10.10.10">
    <property type="entry name" value="Winged helix-like DNA-binding domain superfamily/Winged helix DNA-binding domain"/>
    <property type="match status" value="1"/>
</dbReference>
<proteinExistence type="predicted"/>
<comment type="caution">
    <text evidence="3">The sequence shown here is derived from an EMBL/GenBank/DDBJ whole genome shotgun (WGS) entry which is preliminary data.</text>
</comment>
<gene>
    <name evidence="3" type="ORF">HYX28_10205</name>
</gene>
<feature type="domain" description="Winged helix DNA-binding" evidence="2">
    <location>
        <begin position="46"/>
        <end position="124"/>
    </location>
</feature>
<feature type="region of interest" description="Disordered" evidence="1">
    <location>
        <begin position="1"/>
        <end position="34"/>
    </location>
</feature>
<dbReference type="EMBL" id="JACPNR010000012">
    <property type="protein sequence ID" value="MBI2679141.1"/>
    <property type="molecule type" value="Genomic_DNA"/>
</dbReference>
<dbReference type="Proteomes" id="UP000779809">
    <property type="component" value="Unassembled WGS sequence"/>
</dbReference>
<accession>A0A932AAG8</accession>
<dbReference type="InterPro" id="IPR027395">
    <property type="entry name" value="WH_DNA-bd_dom"/>
</dbReference>
<sequence length="129" mass="14275">MAAETKGITRRARRAHEGHEGTARRQARQAPAAAPGLDQLIHERMRLGIVSALAVNDKLSFNELKELLATSDGNLSVHARKLEDGGYIACNKYFEGRTPRTDFRLTAAGKRALEKYLDEMEGLIKATRS</sequence>
<name>A0A932AAG8_9BACT</name>
<dbReference type="InterPro" id="IPR036388">
    <property type="entry name" value="WH-like_DNA-bd_sf"/>
</dbReference>
<protein>
    <submittedName>
        <fullName evidence="3">Transcriptional regulator</fullName>
    </submittedName>
</protein>
<reference evidence="3" key="1">
    <citation type="submission" date="2020-07" db="EMBL/GenBank/DDBJ databases">
        <title>Huge and variable diversity of episymbiotic CPR bacteria and DPANN archaea in groundwater ecosystems.</title>
        <authorList>
            <person name="He C.Y."/>
            <person name="Keren R."/>
            <person name="Whittaker M."/>
            <person name="Farag I.F."/>
            <person name="Doudna J."/>
            <person name="Cate J.H.D."/>
            <person name="Banfield J.F."/>
        </authorList>
    </citation>
    <scope>NUCLEOTIDE SEQUENCE</scope>
    <source>
        <strain evidence="3">NC_groundwater_580_Pr5_B-0.1um_64_19</strain>
    </source>
</reference>
<organism evidence="3 4">
    <name type="scientific">Candidatus Korobacter versatilis</name>
    <dbReference type="NCBI Taxonomy" id="658062"/>
    <lineage>
        <taxon>Bacteria</taxon>
        <taxon>Pseudomonadati</taxon>
        <taxon>Acidobacteriota</taxon>
        <taxon>Terriglobia</taxon>
        <taxon>Terriglobales</taxon>
        <taxon>Candidatus Korobacteraceae</taxon>
        <taxon>Candidatus Korobacter</taxon>
    </lineage>
</organism>
<dbReference type="Pfam" id="PF13601">
    <property type="entry name" value="HTH_34"/>
    <property type="match status" value="1"/>
</dbReference>
<dbReference type="SUPFAM" id="SSF46785">
    <property type="entry name" value="Winged helix' DNA-binding domain"/>
    <property type="match status" value="1"/>
</dbReference>
<dbReference type="PANTHER" id="PTHR37318:SF1">
    <property type="entry name" value="BSL7504 PROTEIN"/>
    <property type="match status" value="1"/>
</dbReference>
<dbReference type="PANTHER" id="PTHR37318">
    <property type="entry name" value="BSL7504 PROTEIN"/>
    <property type="match status" value="1"/>
</dbReference>
<evidence type="ECO:0000313" key="4">
    <source>
        <dbReference type="Proteomes" id="UP000779809"/>
    </source>
</evidence>
<dbReference type="AlphaFoldDB" id="A0A932AAG8"/>
<dbReference type="InterPro" id="IPR036390">
    <property type="entry name" value="WH_DNA-bd_sf"/>
</dbReference>